<dbReference type="Proteomes" id="UP000042958">
    <property type="component" value="Unassembled WGS sequence"/>
</dbReference>
<gene>
    <name evidence="7" type="ORF">PMG11_07069</name>
</gene>
<comment type="cofactor">
    <cofactor evidence="1">
        <name>FAD</name>
        <dbReference type="ChEBI" id="CHEBI:57692"/>
    </cofactor>
</comment>
<dbReference type="OrthoDB" id="2015447at2759"/>
<dbReference type="GO" id="GO:0005737">
    <property type="term" value="C:cytoplasm"/>
    <property type="evidence" value="ECO:0007669"/>
    <property type="project" value="TreeGrafter"/>
</dbReference>
<reference evidence="8" key="1">
    <citation type="journal article" date="2015" name="Genome Announc.">
        <title>Draft genome sequence of the fungus Penicillium brasilianum MG11.</title>
        <authorList>
            <person name="Horn F."/>
            <person name="Linde J."/>
            <person name="Mattern D.J."/>
            <person name="Walther G."/>
            <person name="Guthke R."/>
            <person name="Brakhage A.A."/>
            <person name="Valiante V."/>
        </authorList>
    </citation>
    <scope>NUCLEOTIDE SEQUENCE [LARGE SCALE GENOMIC DNA]</scope>
    <source>
        <strain evidence="8">MG11</strain>
    </source>
</reference>
<dbReference type="Pfam" id="PF01266">
    <property type="entry name" value="DAO"/>
    <property type="match status" value="1"/>
</dbReference>
<dbReference type="PIRSF" id="PIRSF000189">
    <property type="entry name" value="D-aa_oxidase"/>
    <property type="match status" value="1"/>
</dbReference>
<feature type="domain" description="FAD dependent oxidoreductase" evidence="6">
    <location>
        <begin position="7"/>
        <end position="334"/>
    </location>
</feature>
<dbReference type="InterPro" id="IPR006076">
    <property type="entry name" value="FAD-dep_OxRdtase"/>
</dbReference>
<dbReference type="InterPro" id="IPR006181">
    <property type="entry name" value="D-amino_acid_oxidase_CS"/>
</dbReference>
<name>A0A0F7TNQ8_PENBI</name>
<evidence type="ECO:0000259" key="6">
    <source>
        <dbReference type="Pfam" id="PF01266"/>
    </source>
</evidence>
<dbReference type="Gene3D" id="3.40.50.720">
    <property type="entry name" value="NAD(P)-binding Rossmann-like Domain"/>
    <property type="match status" value="1"/>
</dbReference>
<keyword evidence="8" id="KW-1185">Reference proteome</keyword>
<dbReference type="SUPFAM" id="SSF51971">
    <property type="entry name" value="Nucleotide-binding domain"/>
    <property type="match status" value="1"/>
</dbReference>
<dbReference type="GO" id="GO:0071949">
    <property type="term" value="F:FAD binding"/>
    <property type="evidence" value="ECO:0007669"/>
    <property type="project" value="InterPro"/>
</dbReference>
<comment type="similarity">
    <text evidence="2">Belongs to the DAMOX/DASOX family.</text>
</comment>
<organism evidence="7 8">
    <name type="scientific">Penicillium brasilianum</name>
    <dbReference type="NCBI Taxonomy" id="104259"/>
    <lineage>
        <taxon>Eukaryota</taxon>
        <taxon>Fungi</taxon>
        <taxon>Dikarya</taxon>
        <taxon>Ascomycota</taxon>
        <taxon>Pezizomycotina</taxon>
        <taxon>Eurotiomycetes</taxon>
        <taxon>Eurotiomycetidae</taxon>
        <taxon>Eurotiales</taxon>
        <taxon>Aspergillaceae</taxon>
        <taxon>Penicillium</taxon>
    </lineage>
</organism>
<evidence type="ECO:0000313" key="8">
    <source>
        <dbReference type="Proteomes" id="UP000042958"/>
    </source>
</evidence>
<evidence type="ECO:0000256" key="3">
    <source>
        <dbReference type="ARBA" id="ARBA00022630"/>
    </source>
</evidence>
<evidence type="ECO:0000256" key="4">
    <source>
        <dbReference type="ARBA" id="ARBA00022827"/>
    </source>
</evidence>
<evidence type="ECO:0000256" key="2">
    <source>
        <dbReference type="ARBA" id="ARBA00006730"/>
    </source>
</evidence>
<dbReference type="InterPro" id="IPR023209">
    <property type="entry name" value="DAO"/>
</dbReference>
<dbReference type="PANTHER" id="PTHR11530">
    <property type="entry name" value="D-AMINO ACID OXIDASE"/>
    <property type="match status" value="1"/>
</dbReference>
<sequence length="350" mass="37996">MSGTETIVVIGAGVIGLSTALSIQEHLSSTQSVLLVARDFPSDTSINYASPWAGAHYRPVPGSSPQALREASQAQRTFNYLKKIATEEPAAGIKFIQGIEHLEAPPPDYLDSQSVSNVYHFEDFRPLKAEEVPAGVKWGVEYGTYVINSPVYCAHMLRKFVVKGGRTQEYTLVNIDEAFALADNVKTVVNCSGTGFGDPKSFIIRGQTCLVRNPVSKTITRQNKDGTWSFCIPRPLDGGTVIGGTKQPHDWDPNPSPEIRTQLLSNASKWFPFTSESGGKFDVIRDIVGRRPAREGGMRIEVEQIGDGKNIVHAYGAGGRGFELSRGVAEDATALMLESGLLRVQAKATL</sequence>
<dbReference type="PROSITE" id="PS00677">
    <property type="entry name" value="DAO"/>
    <property type="match status" value="1"/>
</dbReference>
<dbReference type="SUPFAM" id="SSF54373">
    <property type="entry name" value="FAD-linked reductases, C-terminal domain"/>
    <property type="match status" value="1"/>
</dbReference>
<accession>A0A0F7TNQ8</accession>
<keyword evidence="5" id="KW-0560">Oxidoreductase</keyword>
<dbReference type="PANTHER" id="PTHR11530:SF26">
    <property type="entry name" value="FAD DEPENDENT OXIDOREDUCTASE SUPERFAMILY (AFU_ORTHOLOGUE AFUA_5G13940)"/>
    <property type="match status" value="1"/>
</dbReference>
<dbReference type="STRING" id="104259.A0A0F7TNQ8"/>
<keyword evidence="4" id="KW-0274">FAD</keyword>
<dbReference type="Gene3D" id="3.30.9.10">
    <property type="entry name" value="D-Amino Acid Oxidase, subunit A, domain 2"/>
    <property type="match status" value="1"/>
</dbReference>
<evidence type="ECO:0000256" key="5">
    <source>
        <dbReference type="ARBA" id="ARBA00023002"/>
    </source>
</evidence>
<evidence type="ECO:0000313" key="7">
    <source>
        <dbReference type="EMBL" id="CEJ58413.1"/>
    </source>
</evidence>
<dbReference type="GO" id="GO:0019478">
    <property type="term" value="P:D-amino acid catabolic process"/>
    <property type="evidence" value="ECO:0007669"/>
    <property type="project" value="TreeGrafter"/>
</dbReference>
<dbReference type="AlphaFoldDB" id="A0A0F7TNQ8"/>
<protein>
    <submittedName>
        <fullName evidence="7">Putative FAD dependent oxidoreductase superfamily</fullName>
    </submittedName>
</protein>
<dbReference type="GO" id="GO:0003884">
    <property type="term" value="F:D-amino-acid oxidase activity"/>
    <property type="evidence" value="ECO:0007669"/>
    <property type="project" value="InterPro"/>
</dbReference>
<evidence type="ECO:0000256" key="1">
    <source>
        <dbReference type="ARBA" id="ARBA00001974"/>
    </source>
</evidence>
<proteinExistence type="inferred from homology"/>
<dbReference type="EMBL" id="CDHK01000006">
    <property type="protein sequence ID" value="CEJ58413.1"/>
    <property type="molecule type" value="Genomic_DNA"/>
</dbReference>
<keyword evidence="3" id="KW-0285">Flavoprotein</keyword>